<dbReference type="GO" id="GO:0003677">
    <property type="term" value="F:DNA binding"/>
    <property type="evidence" value="ECO:0007669"/>
    <property type="project" value="UniProtKB-KW"/>
</dbReference>
<dbReference type="AlphaFoldDB" id="A0A917PIG4"/>
<dbReference type="SUPFAM" id="SSF46785">
    <property type="entry name" value="Winged helix' DNA-binding domain"/>
    <property type="match status" value="1"/>
</dbReference>
<evidence type="ECO:0000313" key="5">
    <source>
        <dbReference type="EMBL" id="GGJ80574.1"/>
    </source>
</evidence>
<name>A0A917PIG4_9MICO</name>
<dbReference type="InterPro" id="IPR036388">
    <property type="entry name" value="WH-like_DNA-bd_sf"/>
</dbReference>
<evidence type="ECO:0000259" key="4">
    <source>
        <dbReference type="PROSITE" id="PS50987"/>
    </source>
</evidence>
<gene>
    <name evidence="5" type="ORF">GCM10011372_18750</name>
</gene>
<dbReference type="PANTHER" id="PTHR33154">
    <property type="entry name" value="TRANSCRIPTIONAL REGULATOR, ARSR FAMILY"/>
    <property type="match status" value="1"/>
</dbReference>
<sequence>MITIYGSERDDNRSHASARLRRMAAAASDVHGVSREPVGHRLDRAAAESLARTLRAVADPTRLQLLSIIRSSPDGEATSGELSERLGLRQPTISHHLRLMSDDGLVVREQRGKFAWYSVAPERIAEIDDLLG</sequence>
<dbReference type="EMBL" id="BMMD01000009">
    <property type="protein sequence ID" value="GGJ80574.1"/>
    <property type="molecule type" value="Genomic_DNA"/>
</dbReference>
<feature type="domain" description="HTH arsR-type" evidence="4">
    <location>
        <begin position="42"/>
        <end position="132"/>
    </location>
</feature>
<protein>
    <recommendedName>
        <fullName evidence="4">HTH arsR-type domain-containing protein</fullName>
    </recommendedName>
</protein>
<accession>A0A917PIG4</accession>
<dbReference type="GO" id="GO:0003700">
    <property type="term" value="F:DNA-binding transcription factor activity"/>
    <property type="evidence" value="ECO:0007669"/>
    <property type="project" value="InterPro"/>
</dbReference>
<dbReference type="SMART" id="SM00418">
    <property type="entry name" value="HTH_ARSR"/>
    <property type="match status" value="1"/>
</dbReference>
<dbReference type="PROSITE" id="PS50987">
    <property type="entry name" value="HTH_ARSR_2"/>
    <property type="match status" value="1"/>
</dbReference>
<dbReference type="CDD" id="cd00090">
    <property type="entry name" value="HTH_ARSR"/>
    <property type="match status" value="1"/>
</dbReference>
<reference evidence="5" key="2">
    <citation type="submission" date="2020-09" db="EMBL/GenBank/DDBJ databases">
        <authorList>
            <person name="Sun Q."/>
            <person name="Zhou Y."/>
        </authorList>
    </citation>
    <scope>NUCLEOTIDE SEQUENCE</scope>
    <source>
        <strain evidence="5">CGMCC 1.8984</strain>
    </source>
</reference>
<dbReference type="NCBIfam" id="NF033788">
    <property type="entry name" value="HTH_metalloreg"/>
    <property type="match status" value="1"/>
</dbReference>
<keyword evidence="6" id="KW-1185">Reference proteome</keyword>
<dbReference type="PRINTS" id="PR00778">
    <property type="entry name" value="HTHARSR"/>
</dbReference>
<dbReference type="InterPro" id="IPR051081">
    <property type="entry name" value="HTH_MetalResp_TranReg"/>
</dbReference>
<keyword evidence="3" id="KW-0804">Transcription</keyword>
<evidence type="ECO:0000256" key="2">
    <source>
        <dbReference type="ARBA" id="ARBA00023125"/>
    </source>
</evidence>
<evidence type="ECO:0000313" key="6">
    <source>
        <dbReference type="Proteomes" id="UP000636956"/>
    </source>
</evidence>
<reference evidence="5" key="1">
    <citation type="journal article" date="2014" name="Int. J. Syst. Evol. Microbiol.">
        <title>Complete genome sequence of Corynebacterium casei LMG S-19264T (=DSM 44701T), isolated from a smear-ripened cheese.</title>
        <authorList>
            <consortium name="US DOE Joint Genome Institute (JGI-PGF)"/>
            <person name="Walter F."/>
            <person name="Albersmeier A."/>
            <person name="Kalinowski J."/>
            <person name="Ruckert C."/>
        </authorList>
    </citation>
    <scope>NUCLEOTIDE SEQUENCE</scope>
    <source>
        <strain evidence="5">CGMCC 1.8984</strain>
    </source>
</reference>
<keyword evidence="1" id="KW-0805">Transcription regulation</keyword>
<comment type="caution">
    <text evidence="5">The sequence shown here is derived from an EMBL/GenBank/DDBJ whole genome shotgun (WGS) entry which is preliminary data.</text>
</comment>
<dbReference type="Pfam" id="PF01022">
    <property type="entry name" value="HTH_5"/>
    <property type="match status" value="1"/>
</dbReference>
<organism evidence="5 6">
    <name type="scientific">Agromyces bauzanensis</name>
    <dbReference type="NCBI Taxonomy" id="1308924"/>
    <lineage>
        <taxon>Bacteria</taxon>
        <taxon>Bacillati</taxon>
        <taxon>Actinomycetota</taxon>
        <taxon>Actinomycetes</taxon>
        <taxon>Micrococcales</taxon>
        <taxon>Microbacteriaceae</taxon>
        <taxon>Agromyces</taxon>
    </lineage>
</organism>
<dbReference type="InterPro" id="IPR036390">
    <property type="entry name" value="WH_DNA-bd_sf"/>
</dbReference>
<evidence type="ECO:0000256" key="1">
    <source>
        <dbReference type="ARBA" id="ARBA00023015"/>
    </source>
</evidence>
<dbReference type="InterPro" id="IPR001845">
    <property type="entry name" value="HTH_ArsR_DNA-bd_dom"/>
</dbReference>
<keyword evidence="2" id="KW-0238">DNA-binding</keyword>
<dbReference type="InterPro" id="IPR011991">
    <property type="entry name" value="ArsR-like_HTH"/>
</dbReference>
<dbReference type="PANTHER" id="PTHR33154:SF18">
    <property type="entry name" value="ARSENICAL RESISTANCE OPERON REPRESSOR"/>
    <property type="match status" value="1"/>
</dbReference>
<evidence type="ECO:0000256" key="3">
    <source>
        <dbReference type="ARBA" id="ARBA00023163"/>
    </source>
</evidence>
<proteinExistence type="predicted"/>
<dbReference type="Gene3D" id="1.10.10.10">
    <property type="entry name" value="Winged helix-like DNA-binding domain superfamily/Winged helix DNA-binding domain"/>
    <property type="match status" value="1"/>
</dbReference>
<dbReference type="Proteomes" id="UP000636956">
    <property type="component" value="Unassembled WGS sequence"/>
</dbReference>